<dbReference type="InterPro" id="IPR003660">
    <property type="entry name" value="HAMP_dom"/>
</dbReference>
<dbReference type="Pfam" id="PF00672">
    <property type="entry name" value="HAMP"/>
    <property type="match status" value="1"/>
</dbReference>
<gene>
    <name evidence="3" type="ORF">CDV28_10517</name>
</gene>
<dbReference type="GO" id="GO:0016020">
    <property type="term" value="C:membrane"/>
    <property type="evidence" value="ECO:0007669"/>
    <property type="project" value="InterPro"/>
</dbReference>
<dbReference type="AlphaFoldDB" id="A0A521G3I5"/>
<name>A0A521G3I5_9BACT</name>
<evidence type="ECO:0000313" key="3">
    <source>
        <dbReference type="EMBL" id="TAA75560.1"/>
    </source>
</evidence>
<evidence type="ECO:0000259" key="2">
    <source>
        <dbReference type="PROSITE" id="PS50885"/>
    </source>
</evidence>
<reference evidence="3" key="1">
    <citation type="submission" date="2017-07" db="EMBL/GenBank/DDBJ databases">
        <title>The cable genome - Insights into the physiology and evolution of filamentous bacteria capable of sulfide oxidation via long distance electron transfer.</title>
        <authorList>
            <person name="Thorup C."/>
            <person name="Bjerg J.T."/>
            <person name="Schreiber L."/>
            <person name="Nielsen L.P."/>
            <person name="Kjeldsen K.U."/>
            <person name="Boesen T."/>
            <person name="Boggild A."/>
            <person name="Meysman F."/>
            <person name="Geelhoed J."/>
            <person name="Schramm A."/>
        </authorList>
    </citation>
    <scope>NUCLEOTIDE SEQUENCE [LARGE SCALE GENOMIC DNA]</scope>
    <source>
        <strain evidence="3">GS</strain>
    </source>
</reference>
<sequence length="201" mass="22084">MSTSPQEANGMSLKNKALSFFALTVLLTLFTAVFVMRGGPPVAALAALGLLLCVLAAALLSFQIYVLKPLADVHAVTRQMIDGHLDRLNRIHRADEIGRLGESINDLAVNMQEVLLFVWNHGQESRELLERIAALSDAEPQSELDEDIEQMRQSNENLKDIVTSFSYFEIRLEHERMMAESDCGKDGTCCGGGAACKYPTA</sequence>
<proteinExistence type="predicted"/>
<keyword evidence="1" id="KW-0812">Transmembrane</keyword>
<accession>A0A521G3I5</accession>
<comment type="caution">
    <text evidence="3">The sequence shown here is derived from an EMBL/GenBank/DDBJ whole genome shotgun (WGS) entry which is preliminary data.</text>
</comment>
<feature type="transmembrane region" description="Helical" evidence="1">
    <location>
        <begin position="42"/>
        <end position="62"/>
    </location>
</feature>
<keyword evidence="4" id="KW-1185">Reference proteome</keyword>
<dbReference type="EMBL" id="NQJD01000005">
    <property type="protein sequence ID" value="TAA75560.1"/>
    <property type="molecule type" value="Genomic_DNA"/>
</dbReference>
<dbReference type="Gene3D" id="6.10.340.10">
    <property type="match status" value="1"/>
</dbReference>
<keyword evidence="1" id="KW-0472">Membrane</keyword>
<dbReference type="Proteomes" id="UP000316238">
    <property type="component" value="Unassembled WGS sequence"/>
</dbReference>
<dbReference type="SUPFAM" id="SSF158472">
    <property type="entry name" value="HAMP domain-like"/>
    <property type="match status" value="1"/>
</dbReference>
<evidence type="ECO:0000313" key="4">
    <source>
        <dbReference type="Proteomes" id="UP000316238"/>
    </source>
</evidence>
<dbReference type="GO" id="GO:0007165">
    <property type="term" value="P:signal transduction"/>
    <property type="evidence" value="ECO:0007669"/>
    <property type="project" value="InterPro"/>
</dbReference>
<dbReference type="PROSITE" id="PS50885">
    <property type="entry name" value="HAMP"/>
    <property type="match status" value="1"/>
</dbReference>
<feature type="transmembrane region" description="Helical" evidence="1">
    <location>
        <begin position="17"/>
        <end position="36"/>
    </location>
</feature>
<evidence type="ECO:0000256" key="1">
    <source>
        <dbReference type="SAM" id="Phobius"/>
    </source>
</evidence>
<protein>
    <submittedName>
        <fullName evidence="3">HAMP domain-containing protein</fullName>
    </submittedName>
</protein>
<keyword evidence="1" id="KW-1133">Transmembrane helix</keyword>
<organism evidence="3 4">
    <name type="scientific">Candidatus Electronema aureum</name>
    <dbReference type="NCBI Taxonomy" id="2005002"/>
    <lineage>
        <taxon>Bacteria</taxon>
        <taxon>Pseudomonadati</taxon>
        <taxon>Thermodesulfobacteriota</taxon>
        <taxon>Desulfobulbia</taxon>
        <taxon>Desulfobulbales</taxon>
        <taxon>Desulfobulbaceae</taxon>
        <taxon>Candidatus Electronema</taxon>
    </lineage>
</organism>
<dbReference type="CDD" id="cd06225">
    <property type="entry name" value="HAMP"/>
    <property type="match status" value="1"/>
</dbReference>
<feature type="domain" description="HAMP" evidence="2">
    <location>
        <begin position="64"/>
        <end position="116"/>
    </location>
</feature>
<dbReference type="SMART" id="SM00304">
    <property type="entry name" value="HAMP"/>
    <property type="match status" value="1"/>
</dbReference>